<feature type="signal peptide" evidence="1">
    <location>
        <begin position="1"/>
        <end position="31"/>
    </location>
</feature>
<dbReference type="RefSeq" id="WP_169575475.1">
    <property type="nucleotide sequence ID" value="NZ_JABBFV010000041.1"/>
</dbReference>
<accession>A0A7X9X0A8</accession>
<dbReference type="PANTHER" id="PTHR33361:SF2">
    <property type="entry name" value="DUF885 DOMAIN-CONTAINING PROTEIN"/>
    <property type="match status" value="1"/>
</dbReference>
<organism evidence="2 3">
    <name type="scientific">Sphingobium psychrophilum</name>
    <dbReference type="NCBI Taxonomy" id="2728834"/>
    <lineage>
        <taxon>Bacteria</taxon>
        <taxon>Pseudomonadati</taxon>
        <taxon>Pseudomonadota</taxon>
        <taxon>Alphaproteobacteria</taxon>
        <taxon>Sphingomonadales</taxon>
        <taxon>Sphingomonadaceae</taxon>
        <taxon>Sphingobium</taxon>
    </lineage>
</organism>
<feature type="chain" id="PRO_5030897032" evidence="1">
    <location>
        <begin position="32"/>
        <end position="190"/>
    </location>
</feature>
<comment type="caution">
    <text evidence="2">The sequence shown here is derived from an EMBL/GenBank/DDBJ whole genome shotgun (WGS) entry which is preliminary data.</text>
</comment>
<keyword evidence="1" id="KW-0732">Signal</keyword>
<dbReference type="AlphaFoldDB" id="A0A7X9X0A8"/>
<sequence length="190" mass="21246">MIDGLKRVARRMRRPLAASALSLGTAMTVSAALAQPSASVPGTAATSATSSRALQTVVQDHWRWWLSENPFEATSLGVRDYDDRVPDVSLAAADRRAAAAQRFLDRLEAIPDATLGEEEKVDKAVLTWALTRQINANRFGQRTMLFSSYDSWPQSFANLANGLPFFTRRDYRSYLDRLAQYPRYNEQAMV</sequence>
<gene>
    <name evidence="2" type="ORF">HHL08_24320</name>
</gene>
<dbReference type="InterPro" id="IPR010281">
    <property type="entry name" value="DUF885"/>
</dbReference>
<dbReference type="PANTHER" id="PTHR33361">
    <property type="entry name" value="GLR0591 PROTEIN"/>
    <property type="match status" value="1"/>
</dbReference>
<protein>
    <submittedName>
        <fullName evidence="2">DUF885 domain-containing protein</fullName>
    </submittedName>
</protein>
<keyword evidence="3" id="KW-1185">Reference proteome</keyword>
<reference evidence="2 3" key="1">
    <citation type="submission" date="2020-04" db="EMBL/GenBank/DDBJ databases">
        <title>Sphingobium sp. AR-3-1 isolated from Arctic soil.</title>
        <authorList>
            <person name="Dahal R.H."/>
            <person name="Chaudhary D.K."/>
        </authorList>
    </citation>
    <scope>NUCLEOTIDE SEQUENCE [LARGE SCALE GENOMIC DNA]</scope>
    <source>
        <strain evidence="2 3">AR-3-1</strain>
    </source>
</reference>
<evidence type="ECO:0000256" key="1">
    <source>
        <dbReference type="SAM" id="SignalP"/>
    </source>
</evidence>
<proteinExistence type="predicted"/>
<dbReference type="Pfam" id="PF05960">
    <property type="entry name" value="DUF885"/>
    <property type="match status" value="1"/>
</dbReference>
<dbReference type="Proteomes" id="UP000519023">
    <property type="component" value="Unassembled WGS sequence"/>
</dbReference>
<name>A0A7X9X0A8_9SPHN</name>
<evidence type="ECO:0000313" key="2">
    <source>
        <dbReference type="EMBL" id="NML13206.1"/>
    </source>
</evidence>
<evidence type="ECO:0000313" key="3">
    <source>
        <dbReference type="Proteomes" id="UP000519023"/>
    </source>
</evidence>
<dbReference type="EMBL" id="JABBFV010000041">
    <property type="protein sequence ID" value="NML13206.1"/>
    <property type="molecule type" value="Genomic_DNA"/>
</dbReference>